<dbReference type="InterPro" id="IPR029058">
    <property type="entry name" value="AB_hydrolase_fold"/>
</dbReference>
<dbReference type="Pfam" id="PF00561">
    <property type="entry name" value="Abhydrolase_1"/>
    <property type="match status" value="1"/>
</dbReference>
<proteinExistence type="predicted"/>
<dbReference type="Gene3D" id="3.40.50.1820">
    <property type="entry name" value="alpha/beta hydrolase"/>
    <property type="match status" value="1"/>
</dbReference>
<dbReference type="SUPFAM" id="SSF53474">
    <property type="entry name" value="alpha/beta-Hydrolases"/>
    <property type="match status" value="1"/>
</dbReference>
<evidence type="ECO:0000313" key="2">
    <source>
        <dbReference type="EMBL" id="MBB3978694.1"/>
    </source>
</evidence>
<dbReference type="AlphaFoldDB" id="A0A7W6GM86"/>
<feature type="domain" description="AB hydrolase-1" evidence="1">
    <location>
        <begin position="45"/>
        <end position="287"/>
    </location>
</feature>
<protein>
    <submittedName>
        <fullName evidence="2">Pimeloyl-ACP methyl ester carboxylesterase</fullName>
    </submittedName>
</protein>
<evidence type="ECO:0000313" key="3">
    <source>
        <dbReference type="Proteomes" id="UP000574761"/>
    </source>
</evidence>
<organism evidence="2 3">
    <name type="scientific">Mycoplana azooxidifex</name>
    <dbReference type="NCBI Taxonomy" id="1636188"/>
    <lineage>
        <taxon>Bacteria</taxon>
        <taxon>Pseudomonadati</taxon>
        <taxon>Pseudomonadota</taxon>
        <taxon>Alphaproteobacteria</taxon>
        <taxon>Hyphomicrobiales</taxon>
        <taxon>Rhizobiaceae</taxon>
        <taxon>Mycoplana</taxon>
    </lineage>
</organism>
<name>A0A7W6GM86_9HYPH</name>
<keyword evidence="3" id="KW-1185">Reference proteome</keyword>
<sequence>MSPGGDRMTAETSQPYRERFFFARDGLRLHARDYPPAIPDDSRAPIVCLAGLSRNARDFHPFACTIADELGRRVVALDYRGRGRSEVDANKANYTLAVECADVETALEALGIENAVFVGTSRGGLILHLLAVAAPHRLKGVILNDIGPVIEPKGLQEIAAYLNRPQTPGNWEEAAAILRNTHGAAFPALSQDDWHDMAHAIYVERDGAIVADFDPAIARQLLAVDLTGPLPDLWAQFDAFRPFPMLAIRGEHSSLLSPGTLAAMARRHPRLTTFTAAGQGHAPLLHKPDVLAAIKDFLLTV</sequence>
<accession>A0A7W6GM86</accession>
<dbReference type="Proteomes" id="UP000574761">
    <property type="component" value="Unassembled WGS sequence"/>
</dbReference>
<dbReference type="PANTHER" id="PTHR43194">
    <property type="entry name" value="HYDROLASE ALPHA/BETA FOLD FAMILY"/>
    <property type="match status" value="1"/>
</dbReference>
<dbReference type="InterPro" id="IPR050228">
    <property type="entry name" value="Carboxylesterase_BioH"/>
</dbReference>
<reference evidence="2 3" key="1">
    <citation type="submission" date="2020-08" db="EMBL/GenBank/DDBJ databases">
        <title>Genomic Encyclopedia of Type Strains, Phase IV (KMG-IV): sequencing the most valuable type-strain genomes for metagenomic binning, comparative biology and taxonomic classification.</title>
        <authorList>
            <person name="Goeker M."/>
        </authorList>
    </citation>
    <scope>NUCLEOTIDE SEQUENCE [LARGE SCALE GENOMIC DNA]</scope>
    <source>
        <strain evidence="2 3">DSM 100211</strain>
    </source>
</reference>
<dbReference type="PANTHER" id="PTHR43194:SF2">
    <property type="entry name" value="PEROXISOMAL MEMBRANE PROTEIN LPX1"/>
    <property type="match status" value="1"/>
</dbReference>
<dbReference type="EMBL" id="JACIEE010000008">
    <property type="protein sequence ID" value="MBB3978694.1"/>
    <property type="molecule type" value="Genomic_DNA"/>
</dbReference>
<gene>
    <name evidence="2" type="ORF">GGQ64_003929</name>
</gene>
<dbReference type="InterPro" id="IPR000073">
    <property type="entry name" value="AB_hydrolase_1"/>
</dbReference>
<evidence type="ECO:0000259" key="1">
    <source>
        <dbReference type="Pfam" id="PF00561"/>
    </source>
</evidence>
<comment type="caution">
    <text evidence="2">The sequence shown here is derived from an EMBL/GenBank/DDBJ whole genome shotgun (WGS) entry which is preliminary data.</text>
</comment>